<evidence type="ECO:0000313" key="2">
    <source>
        <dbReference type="Proteomes" id="UP000799754"/>
    </source>
</evidence>
<protein>
    <submittedName>
        <fullName evidence="1">Alpha/beta-hydrolase</fullName>
    </submittedName>
</protein>
<proteinExistence type="predicted"/>
<dbReference type="Proteomes" id="UP000799754">
    <property type="component" value="Unassembled WGS sequence"/>
</dbReference>
<organism evidence="1 2">
    <name type="scientific">Macroventuria anomochaeta</name>
    <dbReference type="NCBI Taxonomy" id="301207"/>
    <lineage>
        <taxon>Eukaryota</taxon>
        <taxon>Fungi</taxon>
        <taxon>Dikarya</taxon>
        <taxon>Ascomycota</taxon>
        <taxon>Pezizomycotina</taxon>
        <taxon>Dothideomycetes</taxon>
        <taxon>Pleosporomycetidae</taxon>
        <taxon>Pleosporales</taxon>
        <taxon>Pleosporineae</taxon>
        <taxon>Didymellaceae</taxon>
        <taxon>Macroventuria</taxon>
    </lineage>
</organism>
<sequence length="344" mass="38834">MALTHLFNKFSILPRIFQPTTDALFSTLPFTHRWRLLLLQPINILCLLLTAPTFLFKTSYTVSYIPTRSGPKRCLVFQPPRASNDTTLRPLHVDFHGGGFIGGFPEQGVRWCTLLAERTGAVVVSGSYRLAPRHIYPAAQEDVDDIVSYLLAHAEELGADKDLLTLGGSSVGGTLTLGTCQLLPPGTVKAWLGSCAPVDLRLRPRDKIRPEGFPEHDPLGFLEPLYDVYAGTEREKNREDGRCHPILARREGLPRNMLFVCAGVDILLHEQMSMVERLERERNEGDGQSVEVMVVEKGFHGFTELPSWIMEKERVEVFEKAIGFGRMVHRKHGFDFEDQKQRIR</sequence>
<gene>
    <name evidence="1" type="ORF">BU25DRAFT_124602</name>
</gene>
<name>A0ACB6RW83_9PLEO</name>
<dbReference type="EMBL" id="MU006727">
    <property type="protein sequence ID" value="KAF2625194.1"/>
    <property type="molecule type" value="Genomic_DNA"/>
</dbReference>
<evidence type="ECO:0000313" key="1">
    <source>
        <dbReference type="EMBL" id="KAF2625194.1"/>
    </source>
</evidence>
<accession>A0ACB6RW83</accession>
<reference evidence="1" key="1">
    <citation type="journal article" date="2020" name="Stud. Mycol.">
        <title>101 Dothideomycetes genomes: a test case for predicting lifestyles and emergence of pathogens.</title>
        <authorList>
            <person name="Haridas S."/>
            <person name="Albert R."/>
            <person name="Binder M."/>
            <person name="Bloem J."/>
            <person name="Labutti K."/>
            <person name="Salamov A."/>
            <person name="Andreopoulos B."/>
            <person name="Baker S."/>
            <person name="Barry K."/>
            <person name="Bills G."/>
            <person name="Bluhm B."/>
            <person name="Cannon C."/>
            <person name="Castanera R."/>
            <person name="Culley D."/>
            <person name="Daum C."/>
            <person name="Ezra D."/>
            <person name="Gonzalez J."/>
            <person name="Henrissat B."/>
            <person name="Kuo A."/>
            <person name="Liang C."/>
            <person name="Lipzen A."/>
            <person name="Lutzoni F."/>
            <person name="Magnuson J."/>
            <person name="Mondo S."/>
            <person name="Nolan M."/>
            <person name="Ohm R."/>
            <person name="Pangilinan J."/>
            <person name="Park H.-J."/>
            <person name="Ramirez L."/>
            <person name="Alfaro M."/>
            <person name="Sun H."/>
            <person name="Tritt A."/>
            <person name="Yoshinaga Y."/>
            <person name="Zwiers L.-H."/>
            <person name="Turgeon B."/>
            <person name="Goodwin S."/>
            <person name="Spatafora J."/>
            <person name="Crous P."/>
            <person name="Grigoriev I."/>
        </authorList>
    </citation>
    <scope>NUCLEOTIDE SEQUENCE</scope>
    <source>
        <strain evidence="1">CBS 525.71</strain>
    </source>
</reference>
<keyword evidence="2" id="KW-1185">Reference proteome</keyword>
<comment type="caution">
    <text evidence="1">The sequence shown here is derived from an EMBL/GenBank/DDBJ whole genome shotgun (WGS) entry which is preliminary data.</text>
</comment>